<reference evidence="12" key="1">
    <citation type="journal article" date="2020" name="Fungal Divers.">
        <title>Resolving the Mortierellaceae phylogeny through synthesis of multi-gene phylogenetics and phylogenomics.</title>
        <authorList>
            <person name="Vandepol N."/>
            <person name="Liber J."/>
            <person name="Desiro A."/>
            <person name="Na H."/>
            <person name="Kennedy M."/>
            <person name="Barry K."/>
            <person name="Grigoriev I.V."/>
            <person name="Miller A.N."/>
            <person name="O'Donnell K."/>
            <person name="Stajich J.E."/>
            <person name="Bonito G."/>
        </authorList>
    </citation>
    <scope>NUCLEOTIDE SEQUENCE</scope>
    <source>
        <strain evidence="12">KOD948</strain>
    </source>
</reference>
<comment type="subcellular location">
    <subcellularLocation>
        <location evidence="1">Nucleus</location>
    </subcellularLocation>
</comment>
<dbReference type="Proteomes" id="UP000726737">
    <property type="component" value="Unassembled WGS sequence"/>
</dbReference>
<evidence type="ECO:0000256" key="8">
    <source>
        <dbReference type="ARBA" id="ARBA00023163"/>
    </source>
</evidence>
<keyword evidence="6" id="KW-0156">Chromatin regulator</keyword>
<gene>
    <name evidence="12" type="primary">HDA1_2</name>
    <name evidence="12" type="ORF">BG011_006796</name>
</gene>
<dbReference type="GO" id="GO:0000118">
    <property type="term" value="C:histone deacetylase complex"/>
    <property type="evidence" value="ECO:0007669"/>
    <property type="project" value="TreeGrafter"/>
</dbReference>
<evidence type="ECO:0000256" key="6">
    <source>
        <dbReference type="ARBA" id="ARBA00022853"/>
    </source>
</evidence>
<dbReference type="GO" id="GO:0141221">
    <property type="term" value="F:histone deacetylase activity, hydrolytic mechanism"/>
    <property type="evidence" value="ECO:0007669"/>
    <property type="project" value="UniProtKB-EC"/>
</dbReference>
<dbReference type="InterPro" id="IPR023801">
    <property type="entry name" value="His_deacetylse_dom"/>
</dbReference>
<evidence type="ECO:0000256" key="2">
    <source>
        <dbReference type="ARBA" id="ARBA00007738"/>
    </source>
</evidence>
<dbReference type="PANTHER" id="PTHR10625">
    <property type="entry name" value="HISTONE DEACETYLASE HDAC1-RELATED"/>
    <property type="match status" value="1"/>
</dbReference>
<evidence type="ECO:0000256" key="5">
    <source>
        <dbReference type="ARBA" id="ARBA00022801"/>
    </source>
</evidence>
<evidence type="ECO:0000256" key="4">
    <source>
        <dbReference type="ARBA" id="ARBA00022491"/>
    </source>
</evidence>
<keyword evidence="4" id="KW-0678">Repressor</keyword>
<dbReference type="InterPro" id="IPR023696">
    <property type="entry name" value="Ureohydrolase_dom_sf"/>
</dbReference>
<accession>A0A9P6QFK3</accession>
<dbReference type="EC" id="3.5.1.98" evidence="3"/>
<dbReference type="InterPro" id="IPR019154">
    <property type="entry name" value="Arb2-like_domain"/>
</dbReference>
<evidence type="ECO:0000313" key="12">
    <source>
        <dbReference type="EMBL" id="KAG0264437.1"/>
    </source>
</evidence>
<protein>
    <recommendedName>
        <fullName evidence="3">histone deacetylase</fullName>
        <ecNumber evidence="3">3.5.1.98</ecNumber>
    </recommendedName>
</protein>
<keyword evidence="5" id="KW-0378">Hydrolase</keyword>
<dbReference type="EMBL" id="JAAAJA010000050">
    <property type="protein sequence ID" value="KAG0264437.1"/>
    <property type="molecule type" value="Genomic_DNA"/>
</dbReference>
<dbReference type="PANTHER" id="PTHR10625:SF5">
    <property type="entry name" value="HISTONE DEACETYLASE"/>
    <property type="match status" value="1"/>
</dbReference>
<dbReference type="GO" id="GO:0040029">
    <property type="term" value="P:epigenetic regulation of gene expression"/>
    <property type="evidence" value="ECO:0007669"/>
    <property type="project" value="TreeGrafter"/>
</dbReference>
<organism evidence="12 13">
    <name type="scientific">Mortierella polycephala</name>
    <dbReference type="NCBI Taxonomy" id="41804"/>
    <lineage>
        <taxon>Eukaryota</taxon>
        <taxon>Fungi</taxon>
        <taxon>Fungi incertae sedis</taxon>
        <taxon>Mucoromycota</taxon>
        <taxon>Mortierellomycotina</taxon>
        <taxon>Mortierellomycetes</taxon>
        <taxon>Mortierellales</taxon>
        <taxon>Mortierellaceae</taxon>
        <taxon>Mortierella</taxon>
    </lineage>
</organism>
<evidence type="ECO:0000256" key="9">
    <source>
        <dbReference type="ARBA" id="ARBA00023242"/>
    </source>
</evidence>
<dbReference type="InterPro" id="IPR037138">
    <property type="entry name" value="His_deacetylse_dom_sf"/>
</dbReference>
<dbReference type="Gene3D" id="3.40.800.20">
    <property type="entry name" value="Histone deacetylase domain"/>
    <property type="match status" value="1"/>
</dbReference>
<dbReference type="SUPFAM" id="SSF52768">
    <property type="entry name" value="Arginase/deacetylase"/>
    <property type="match status" value="1"/>
</dbReference>
<evidence type="ECO:0000256" key="7">
    <source>
        <dbReference type="ARBA" id="ARBA00023015"/>
    </source>
</evidence>
<evidence type="ECO:0000256" key="1">
    <source>
        <dbReference type="ARBA" id="ARBA00004123"/>
    </source>
</evidence>
<comment type="similarity">
    <text evidence="2">Belongs to the histone deacetylase family. HD type 2 subfamily.</text>
</comment>
<sequence>MGEVSNGVAIIRPPGHHAEPDMAGGFCLYNNVAIAARYLQHQFDMKKIFILDWDVHHGNGVQKAFFNDPNVVYCSIHRYDDGTFYPGDPIAAAHKTVGSGPGRGKTINIPWSCRGMGDSEYIYTFLKVVMPIVYEFAPDFILVSAGFDAAKGDHIGQNMITPAGYAHMTHMLKSLARGKVVLALEGGYNLDSISVSALACTKALLSDPIDMLGPIVPNEDCVETIRKVLRVQSRYWKSLTPTHAITGTGLEDDDRDDDDVQVIEMARVLNVYRTEFLYQAHKMAKLPLSNPDYEQQFMDNVHCTPNMYTDKPLYIFVHDIGELSARTLGAYNILRADKSMLADSVAQYVDRIIKTGNDLIDIVVPFEPVTDEEWTTLRDNMAGLLTDIWDNFVSMTGTMRRIILLATGVGCHGMVAFMNRRQQEIIEFVSCVVLIPDSEYPLPMVTTRLASWYMENSFVVVADDHPVWGRVNQRMNDRVGNLVRSGRPAGCLSELLLYLYYTMFIEIDRKLESLPPLEGSRKK</sequence>
<evidence type="ECO:0000313" key="13">
    <source>
        <dbReference type="Proteomes" id="UP000726737"/>
    </source>
</evidence>
<evidence type="ECO:0000259" key="10">
    <source>
        <dbReference type="Pfam" id="PF00850"/>
    </source>
</evidence>
<keyword evidence="13" id="KW-1185">Reference proteome</keyword>
<dbReference type="InterPro" id="IPR000286">
    <property type="entry name" value="HDACs"/>
</dbReference>
<feature type="domain" description="Histone deacetylase" evidence="10">
    <location>
        <begin position="2"/>
        <end position="204"/>
    </location>
</feature>
<keyword evidence="7" id="KW-0805">Transcription regulation</keyword>
<feature type="domain" description="Arb2-like" evidence="11">
    <location>
        <begin position="268"/>
        <end position="486"/>
    </location>
</feature>
<keyword evidence="9" id="KW-0539">Nucleus</keyword>
<comment type="caution">
    <text evidence="12">The sequence shown here is derived from an EMBL/GenBank/DDBJ whole genome shotgun (WGS) entry which is preliminary data.</text>
</comment>
<proteinExistence type="inferred from homology"/>
<evidence type="ECO:0000256" key="3">
    <source>
        <dbReference type="ARBA" id="ARBA00012111"/>
    </source>
</evidence>
<keyword evidence="8" id="KW-0804">Transcription</keyword>
<dbReference type="OrthoDB" id="424012at2759"/>
<dbReference type="AlphaFoldDB" id="A0A9P6QFK3"/>
<dbReference type="Pfam" id="PF00850">
    <property type="entry name" value="Hist_deacetyl"/>
    <property type="match status" value="1"/>
</dbReference>
<dbReference type="PRINTS" id="PR01270">
    <property type="entry name" value="HDASUPER"/>
</dbReference>
<name>A0A9P6QFK3_9FUNG</name>
<dbReference type="Pfam" id="PF09757">
    <property type="entry name" value="Arb2-like"/>
    <property type="match status" value="1"/>
</dbReference>
<evidence type="ECO:0000259" key="11">
    <source>
        <dbReference type="Pfam" id="PF09757"/>
    </source>
</evidence>